<feature type="domain" description="SGNH hydrolase-type esterase" evidence="1">
    <location>
        <begin position="27"/>
        <end position="211"/>
    </location>
</feature>
<dbReference type="InterPro" id="IPR008265">
    <property type="entry name" value="Lipase_GDSL_AS"/>
</dbReference>
<dbReference type="Proteomes" id="UP001515480">
    <property type="component" value="Unassembled WGS sequence"/>
</dbReference>
<comment type="caution">
    <text evidence="2">The sequence shown here is derived from an EMBL/GenBank/DDBJ whole genome shotgun (WGS) entry which is preliminary data.</text>
</comment>
<dbReference type="PANTHER" id="PTHR30383">
    <property type="entry name" value="THIOESTERASE 1/PROTEASE 1/LYSOPHOSPHOLIPASE L1"/>
    <property type="match status" value="1"/>
</dbReference>
<dbReference type="PANTHER" id="PTHR30383:SF2">
    <property type="entry name" value="CELLULOSE-BINDING PROTEIN"/>
    <property type="match status" value="1"/>
</dbReference>
<dbReference type="EMBL" id="JBGBPQ010000006">
    <property type="protein sequence ID" value="KAL1523159.1"/>
    <property type="molecule type" value="Genomic_DNA"/>
</dbReference>
<keyword evidence="3" id="KW-1185">Reference proteome</keyword>
<evidence type="ECO:0000313" key="3">
    <source>
        <dbReference type="Proteomes" id="UP001515480"/>
    </source>
</evidence>
<dbReference type="GO" id="GO:0004622">
    <property type="term" value="F:phosphatidylcholine lysophospholipase activity"/>
    <property type="evidence" value="ECO:0007669"/>
    <property type="project" value="TreeGrafter"/>
</dbReference>
<organism evidence="2 3">
    <name type="scientific">Prymnesium parvum</name>
    <name type="common">Toxic golden alga</name>
    <dbReference type="NCBI Taxonomy" id="97485"/>
    <lineage>
        <taxon>Eukaryota</taxon>
        <taxon>Haptista</taxon>
        <taxon>Haptophyta</taxon>
        <taxon>Prymnesiophyceae</taxon>
        <taxon>Prymnesiales</taxon>
        <taxon>Prymnesiaceae</taxon>
        <taxon>Prymnesium</taxon>
    </lineage>
</organism>
<dbReference type="InterPro" id="IPR051532">
    <property type="entry name" value="Ester_Hydrolysis_Enzymes"/>
</dbReference>
<dbReference type="InterPro" id="IPR036514">
    <property type="entry name" value="SGNH_hydro_sf"/>
</dbReference>
<evidence type="ECO:0000259" key="1">
    <source>
        <dbReference type="Pfam" id="PF13472"/>
    </source>
</evidence>
<dbReference type="InterPro" id="IPR013830">
    <property type="entry name" value="SGNH_hydro"/>
</dbReference>
<dbReference type="SUPFAM" id="SSF52266">
    <property type="entry name" value="SGNH hydrolase"/>
    <property type="match status" value="1"/>
</dbReference>
<dbReference type="GO" id="GO:0006629">
    <property type="term" value="P:lipid metabolic process"/>
    <property type="evidence" value="ECO:0007669"/>
    <property type="project" value="InterPro"/>
</dbReference>
<dbReference type="PROSITE" id="PS01098">
    <property type="entry name" value="LIPASE_GDSL_SER"/>
    <property type="match status" value="1"/>
</dbReference>
<accession>A0AB34JNE0</accession>
<name>A0AB34JNE0_PRYPA</name>
<evidence type="ECO:0000313" key="2">
    <source>
        <dbReference type="EMBL" id="KAL1523159.1"/>
    </source>
</evidence>
<gene>
    <name evidence="2" type="ORF">AB1Y20_018114</name>
</gene>
<reference evidence="2 3" key="1">
    <citation type="journal article" date="2024" name="Science">
        <title>Giant polyketide synthase enzymes in the biosynthesis of giant marine polyether toxins.</title>
        <authorList>
            <person name="Fallon T.R."/>
            <person name="Shende V.V."/>
            <person name="Wierzbicki I.H."/>
            <person name="Pendleton A.L."/>
            <person name="Watervoot N.F."/>
            <person name="Auber R.P."/>
            <person name="Gonzalez D.J."/>
            <person name="Wisecaver J.H."/>
            <person name="Moore B.S."/>
        </authorList>
    </citation>
    <scope>NUCLEOTIDE SEQUENCE [LARGE SCALE GENOMIC DNA]</scope>
    <source>
        <strain evidence="2 3">12B1</strain>
    </source>
</reference>
<sequence length="295" mass="33516">MLFSHASASSSAAASSPSSSSAVRLMALGDSITDGGTKHRSYRYHLHRLLQKAGLQVEWVGSMRGVFDLLKGRNASRGKPVRWQPDWPLDAQRHEGHWGWTSKQILWGHERQPQRGFLSKWLRWAALRQQLPQLTLVHLGTNDLTKHVAREGESVASLARRLRAVAQQLCRVSPRMRIFVASPIPYCRFNKGDAREQRARRQKLEAELARRLHAMAARPIAECRPRQVLYVNMSEVVTCEHLIHVDGVHPSAYAAMQMARQWLRAIEPHVRRAHTAWHPIKASPIQISEHHANGT</sequence>
<dbReference type="Pfam" id="PF13472">
    <property type="entry name" value="Lipase_GDSL_2"/>
    <property type="match status" value="1"/>
</dbReference>
<dbReference type="AlphaFoldDB" id="A0AB34JNE0"/>
<protein>
    <recommendedName>
        <fullName evidence="1">SGNH hydrolase-type esterase domain-containing protein</fullName>
    </recommendedName>
</protein>
<proteinExistence type="predicted"/>
<dbReference type="Gene3D" id="3.40.50.1110">
    <property type="entry name" value="SGNH hydrolase"/>
    <property type="match status" value="1"/>
</dbReference>